<keyword evidence="2" id="KW-0539">Nucleus</keyword>
<dbReference type="GO" id="GO:0003677">
    <property type="term" value="F:DNA binding"/>
    <property type="evidence" value="ECO:0007669"/>
    <property type="project" value="UniProtKB-UniRule"/>
</dbReference>
<dbReference type="InterPro" id="IPR050342">
    <property type="entry name" value="HMGB"/>
</dbReference>
<feature type="DNA-binding region" description="HMG box" evidence="2">
    <location>
        <begin position="302"/>
        <end position="369"/>
    </location>
</feature>
<dbReference type="Pfam" id="PF09011">
    <property type="entry name" value="HMG_box_2"/>
    <property type="match status" value="1"/>
</dbReference>
<feature type="domain" description="HMG box" evidence="3">
    <location>
        <begin position="191"/>
        <end position="263"/>
    </location>
</feature>
<dbReference type="PANTHER" id="PTHR48112:SF22">
    <property type="entry name" value="MITOCHONDRIAL TRANSCRIPTION FACTOR A, ISOFORM B"/>
    <property type="match status" value="1"/>
</dbReference>
<dbReference type="SUPFAM" id="SSF47095">
    <property type="entry name" value="HMG-box"/>
    <property type="match status" value="2"/>
</dbReference>
<feature type="domain" description="HMG box" evidence="3">
    <location>
        <begin position="302"/>
        <end position="369"/>
    </location>
</feature>
<dbReference type="EMBL" id="MBFR01000740">
    <property type="protein sequence ID" value="PVU86028.1"/>
    <property type="molecule type" value="Genomic_DNA"/>
</dbReference>
<dbReference type="STRING" id="133385.A0A2T9Y125"/>
<evidence type="ECO:0000256" key="1">
    <source>
        <dbReference type="ARBA" id="ARBA00023125"/>
    </source>
</evidence>
<organism evidence="4 5">
    <name type="scientific">Smittium simulii</name>
    <dbReference type="NCBI Taxonomy" id="133385"/>
    <lineage>
        <taxon>Eukaryota</taxon>
        <taxon>Fungi</taxon>
        <taxon>Fungi incertae sedis</taxon>
        <taxon>Zoopagomycota</taxon>
        <taxon>Kickxellomycotina</taxon>
        <taxon>Harpellomycetes</taxon>
        <taxon>Harpellales</taxon>
        <taxon>Legeriomycetaceae</taxon>
        <taxon>Smittium</taxon>
    </lineage>
</organism>
<feature type="DNA-binding region" description="HMG box" evidence="2">
    <location>
        <begin position="191"/>
        <end position="263"/>
    </location>
</feature>
<dbReference type="Proteomes" id="UP000245383">
    <property type="component" value="Unassembled WGS sequence"/>
</dbReference>
<dbReference type="Gene3D" id="1.10.30.10">
    <property type="entry name" value="High mobility group box domain"/>
    <property type="match status" value="2"/>
</dbReference>
<dbReference type="PROSITE" id="PS50118">
    <property type="entry name" value="HMG_BOX_2"/>
    <property type="match status" value="2"/>
</dbReference>
<evidence type="ECO:0000313" key="5">
    <source>
        <dbReference type="Proteomes" id="UP000245383"/>
    </source>
</evidence>
<sequence length="369" mass="43666">MLRQPRLAKRHSTLCLATRDCIVTQHKLIPYAAVLRQNSIRLATLDSKNSAFKPISIRYYSSNRKDTNLSSVYNFEQNVPTRHSIKSLKLSNSTRDVSTYENHNKSNYQKIRDAKLLELQKLKQAKLLELQKLKKAKLLELQKLKTAKLLELKKLKTKLTQNKRISKQDLNEFKKHKLHKNSTALTQLVVPSFFNSSFKLYIQDELKKIKNDPSYTNNSNNLMQNIKNISANWNIMTESEKLEYEQKYKLLKQQHTNELYKWWDNVDKNLIKFENRRRRSFNIINKDTNIRKLPMLVDPRTPKRPASAYGIFVKVLKQSNHINLPTKPVDFIKFAAAIWTQLPESEKDIYRFKYNTAIQLYNEFLNKYK</sequence>
<protein>
    <recommendedName>
        <fullName evidence="3">HMG box domain-containing protein</fullName>
    </recommendedName>
</protein>
<dbReference type="InterPro" id="IPR036910">
    <property type="entry name" value="HMG_box_dom_sf"/>
</dbReference>
<evidence type="ECO:0000259" key="3">
    <source>
        <dbReference type="PROSITE" id="PS50118"/>
    </source>
</evidence>
<dbReference type="AlphaFoldDB" id="A0A2T9Y125"/>
<proteinExistence type="predicted"/>
<name>A0A2T9Y125_9FUNG</name>
<keyword evidence="5" id="KW-1185">Reference proteome</keyword>
<dbReference type="PANTHER" id="PTHR48112">
    <property type="entry name" value="HIGH MOBILITY GROUP PROTEIN DSP1"/>
    <property type="match status" value="1"/>
</dbReference>
<dbReference type="OrthoDB" id="5550281at2759"/>
<evidence type="ECO:0000313" key="4">
    <source>
        <dbReference type="EMBL" id="PVU86028.1"/>
    </source>
</evidence>
<dbReference type="GO" id="GO:0005634">
    <property type="term" value="C:nucleus"/>
    <property type="evidence" value="ECO:0007669"/>
    <property type="project" value="UniProtKB-UniRule"/>
</dbReference>
<comment type="caution">
    <text evidence="4">The sequence shown here is derived from an EMBL/GenBank/DDBJ whole genome shotgun (WGS) entry which is preliminary data.</text>
</comment>
<accession>A0A2T9Y125</accession>
<dbReference type="InterPro" id="IPR009071">
    <property type="entry name" value="HMG_box_dom"/>
</dbReference>
<gene>
    <name evidence="4" type="ORF">BB561_006831</name>
</gene>
<keyword evidence="1 2" id="KW-0238">DNA-binding</keyword>
<evidence type="ECO:0000256" key="2">
    <source>
        <dbReference type="PROSITE-ProRule" id="PRU00267"/>
    </source>
</evidence>
<dbReference type="SMART" id="SM00398">
    <property type="entry name" value="HMG"/>
    <property type="match status" value="2"/>
</dbReference>
<reference evidence="4 5" key="1">
    <citation type="journal article" date="2018" name="MBio">
        <title>Comparative Genomics Reveals the Core Gene Toolbox for the Fungus-Insect Symbiosis.</title>
        <authorList>
            <person name="Wang Y."/>
            <person name="Stata M."/>
            <person name="Wang W."/>
            <person name="Stajich J.E."/>
            <person name="White M.M."/>
            <person name="Moncalvo J.M."/>
        </authorList>
    </citation>
    <scope>NUCLEOTIDE SEQUENCE [LARGE SCALE GENOMIC DNA]</scope>
    <source>
        <strain evidence="4 5">SWE-8-4</strain>
    </source>
</reference>